<feature type="transmembrane region" description="Helical" evidence="5">
    <location>
        <begin position="6"/>
        <end position="23"/>
    </location>
</feature>
<keyword evidence="2 5" id="KW-0812">Transmembrane</keyword>
<dbReference type="InterPro" id="IPR038770">
    <property type="entry name" value="Na+/solute_symporter_sf"/>
</dbReference>
<dbReference type="PANTHER" id="PTHR46157">
    <property type="entry name" value="K(+) EFFLUX ANTIPORTER 3, CHLOROPLASTIC"/>
    <property type="match status" value="1"/>
</dbReference>
<dbReference type="Gene3D" id="1.20.1530.20">
    <property type="match status" value="1"/>
</dbReference>
<feature type="transmembrane region" description="Helical" evidence="5">
    <location>
        <begin position="30"/>
        <end position="48"/>
    </location>
</feature>
<keyword evidence="8" id="KW-1185">Reference proteome</keyword>
<keyword evidence="3 5" id="KW-1133">Transmembrane helix</keyword>
<evidence type="ECO:0000256" key="3">
    <source>
        <dbReference type="ARBA" id="ARBA00022989"/>
    </source>
</evidence>
<dbReference type="GO" id="GO:0005886">
    <property type="term" value="C:plasma membrane"/>
    <property type="evidence" value="ECO:0007669"/>
    <property type="project" value="TreeGrafter"/>
</dbReference>
<evidence type="ECO:0000256" key="4">
    <source>
        <dbReference type="ARBA" id="ARBA00023136"/>
    </source>
</evidence>
<proteinExistence type="predicted"/>
<evidence type="ECO:0000259" key="6">
    <source>
        <dbReference type="Pfam" id="PF00999"/>
    </source>
</evidence>
<dbReference type="PANTHER" id="PTHR46157:SF4">
    <property type="entry name" value="K(+) EFFLUX ANTIPORTER 3, CHLOROPLASTIC"/>
    <property type="match status" value="1"/>
</dbReference>
<comment type="subcellular location">
    <subcellularLocation>
        <location evidence="1">Membrane</location>
        <topology evidence="1">Multi-pass membrane protein</topology>
    </subcellularLocation>
</comment>
<reference evidence="7 8" key="1">
    <citation type="submission" date="2023-06" db="EMBL/GenBank/DDBJ databases">
        <title>Altererythrobacter rubellus NBRC 112769 genome.</title>
        <authorList>
            <person name="Zhang K."/>
        </authorList>
    </citation>
    <scope>NUCLEOTIDE SEQUENCE [LARGE SCALE GENOMIC DNA]</scope>
    <source>
        <strain evidence="7 8">NBRC 112769</strain>
    </source>
</reference>
<dbReference type="Proteomes" id="UP001231445">
    <property type="component" value="Chromosome"/>
</dbReference>
<dbReference type="RefSeq" id="WP_285975195.1">
    <property type="nucleotide sequence ID" value="NZ_CP127221.1"/>
</dbReference>
<gene>
    <name evidence="7" type="ORF">QQX03_07810</name>
</gene>
<feature type="transmembrane region" description="Helical" evidence="5">
    <location>
        <begin position="54"/>
        <end position="73"/>
    </location>
</feature>
<evidence type="ECO:0000256" key="2">
    <source>
        <dbReference type="ARBA" id="ARBA00022692"/>
    </source>
</evidence>
<dbReference type="AlphaFoldDB" id="A0A9Y2B3Y7"/>
<dbReference type="EMBL" id="CP127221">
    <property type="protein sequence ID" value="WIW94879.1"/>
    <property type="molecule type" value="Genomic_DNA"/>
</dbReference>
<evidence type="ECO:0000256" key="5">
    <source>
        <dbReference type="SAM" id="Phobius"/>
    </source>
</evidence>
<dbReference type="Pfam" id="PF00999">
    <property type="entry name" value="Na_H_Exchanger"/>
    <property type="match status" value="1"/>
</dbReference>
<sequence length="90" mass="9705">MTEFLLLAFILLVAGVVSVPIASRFGLGSVLGYLLAGMAIAPLLGFLGVDVVQLQHFAEFGVVMMLFIIGLELKPKRLWAMRKRANSGLS</sequence>
<dbReference type="InterPro" id="IPR006153">
    <property type="entry name" value="Cation/H_exchanger_TM"/>
</dbReference>
<evidence type="ECO:0000313" key="7">
    <source>
        <dbReference type="EMBL" id="WIW94879.1"/>
    </source>
</evidence>
<dbReference type="GO" id="GO:1902600">
    <property type="term" value="P:proton transmembrane transport"/>
    <property type="evidence" value="ECO:0007669"/>
    <property type="project" value="InterPro"/>
</dbReference>
<keyword evidence="4 5" id="KW-0472">Membrane</keyword>
<accession>A0A9Y2B3Y7</accession>
<organism evidence="7 8">
    <name type="scientific">Altererythrobacter rubellus</name>
    <dbReference type="NCBI Taxonomy" id="2173831"/>
    <lineage>
        <taxon>Bacteria</taxon>
        <taxon>Pseudomonadati</taxon>
        <taxon>Pseudomonadota</taxon>
        <taxon>Alphaproteobacteria</taxon>
        <taxon>Sphingomonadales</taxon>
        <taxon>Erythrobacteraceae</taxon>
        <taxon>Altererythrobacter</taxon>
    </lineage>
</organism>
<evidence type="ECO:0000313" key="8">
    <source>
        <dbReference type="Proteomes" id="UP001231445"/>
    </source>
</evidence>
<protein>
    <submittedName>
        <fullName evidence="7">Cation:proton antiporter</fullName>
    </submittedName>
</protein>
<dbReference type="KEGG" id="arue:QQX03_07810"/>
<evidence type="ECO:0000256" key="1">
    <source>
        <dbReference type="ARBA" id="ARBA00004141"/>
    </source>
</evidence>
<name>A0A9Y2B3Y7_9SPHN</name>
<dbReference type="GO" id="GO:0015297">
    <property type="term" value="F:antiporter activity"/>
    <property type="evidence" value="ECO:0007669"/>
    <property type="project" value="InterPro"/>
</dbReference>
<feature type="domain" description="Cation/H+ exchanger transmembrane" evidence="6">
    <location>
        <begin position="14"/>
        <end position="84"/>
    </location>
</feature>